<dbReference type="InterPro" id="IPR005495">
    <property type="entry name" value="LptG/LptF_permease"/>
</dbReference>
<evidence type="ECO:0000256" key="5">
    <source>
        <dbReference type="ARBA" id="ARBA00023136"/>
    </source>
</evidence>
<keyword evidence="4 6" id="KW-1133">Transmembrane helix</keyword>
<keyword evidence="8" id="KW-1185">Reference proteome</keyword>
<comment type="caution">
    <text evidence="7">The sequence shown here is derived from an EMBL/GenBank/DDBJ whole genome shotgun (WGS) entry which is preliminary data.</text>
</comment>
<proteinExistence type="predicted"/>
<feature type="transmembrane region" description="Helical" evidence="6">
    <location>
        <begin position="72"/>
        <end position="94"/>
    </location>
</feature>
<evidence type="ECO:0000256" key="3">
    <source>
        <dbReference type="ARBA" id="ARBA00022692"/>
    </source>
</evidence>
<dbReference type="GO" id="GO:0043190">
    <property type="term" value="C:ATP-binding cassette (ABC) transporter complex"/>
    <property type="evidence" value="ECO:0007669"/>
    <property type="project" value="TreeGrafter"/>
</dbReference>
<organism evidence="7 8">
    <name type="scientific">Mucilaginibacter frigoritolerans</name>
    <dbReference type="NCBI Taxonomy" id="652788"/>
    <lineage>
        <taxon>Bacteria</taxon>
        <taxon>Pseudomonadati</taxon>
        <taxon>Bacteroidota</taxon>
        <taxon>Sphingobacteriia</taxon>
        <taxon>Sphingobacteriales</taxon>
        <taxon>Sphingobacteriaceae</taxon>
        <taxon>Mucilaginibacter</taxon>
    </lineage>
</organism>
<evidence type="ECO:0000256" key="6">
    <source>
        <dbReference type="SAM" id="Phobius"/>
    </source>
</evidence>
<protein>
    <submittedName>
        <fullName evidence="7">Lipopolysaccharide export system permease protein</fullName>
    </submittedName>
</protein>
<evidence type="ECO:0000313" key="7">
    <source>
        <dbReference type="EMBL" id="TWJ01420.1"/>
    </source>
</evidence>
<evidence type="ECO:0000256" key="2">
    <source>
        <dbReference type="ARBA" id="ARBA00022475"/>
    </source>
</evidence>
<evidence type="ECO:0000256" key="1">
    <source>
        <dbReference type="ARBA" id="ARBA00004651"/>
    </source>
</evidence>
<dbReference type="EMBL" id="VLLI01000004">
    <property type="protein sequence ID" value="TWJ01420.1"/>
    <property type="molecule type" value="Genomic_DNA"/>
</dbReference>
<comment type="subcellular location">
    <subcellularLocation>
        <location evidence="1">Cell membrane</location>
        <topology evidence="1">Multi-pass membrane protein</topology>
    </subcellularLocation>
</comment>
<dbReference type="PANTHER" id="PTHR33529">
    <property type="entry name" value="SLR0882 PROTEIN-RELATED"/>
    <property type="match status" value="1"/>
</dbReference>
<dbReference type="AlphaFoldDB" id="A0A562U6J5"/>
<keyword evidence="2" id="KW-1003">Cell membrane</keyword>
<dbReference type="Pfam" id="PF03739">
    <property type="entry name" value="LptF_LptG"/>
    <property type="match status" value="1"/>
</dbReference>
<keyword evidence="5 6" id="KW-0472">Membrane</keyword>
<evidence type="ECO:0000256" key="4">
    <source>
        <dbReference type="ARBA" id="ARBA00022989"/>
    </source>
</evidence>
<gene>
    <name evidence="7" type="ORF">JN11_01571</name>
</gene>
<name>A0A562U6J5_9SPHI</name>
<keyword evidence="3 6" id="KW-0812">Transmembrane</keyword>
<accession>A0A562U6J5</accession>
<feature type="transmembrane region" description="Helical" evidence="6">
    <location>
        <begin position="367"/>
        <end position="387"/>
    </location>
</feature>
<sequence>MLFLFKYIDDLIGKGFEWYIILELMMYASATNVAMALPLSVLLSSIMTYGSLGENYELVAIKSAGISLRRAMAPMLLVITLLSITAFLFSDYMLPIANLKYYSLLYDARQQKSANFLPEGIFSPSFPGYSIRVKRKDADGQTLHDIMIYTKNAAQNNTDVLLAKEGKMYRTPSGQFLVLKLEDGVSYTETPGNSNYNVRERLIRRRFKETEQRFDISGMKLHRTDESEFKSALQMMNLQQLKDVENLSRRQGDSTVQAGFKLMTSYIKYFYVPAKSESVKKYVPSTGYPLANLKTNEQISALQNASSEARSIQDLVKSRADRTKDLANSVRRAILEYQKKFTLSAACIALFLIGAPLGAIIRKGGLGLPVVVSVVFFLIYYIISTIGEKSAKDGDLSPIIGSWVAIFIITPIGFFLSYKAATDSVLFDMESYKRFFNKLFKRKATT</sequence>
<dbReference type="PANTHER" id="PTHR33529:SF6">
    <property type="entry name" value="YJGP_YJGQ FAMILY PERMEASE"/>
    <property type="match status" value="1"/>
</dbReference>
<reference evidence="7 8" key="1">
    <citation type="submission" date="2019-07" db="EMBL/GenBank/DDBJ databases">
        <title>Genomic Encyclopedia of Archaeal and Bacterial Type Strains, Phase II (KMG-II): from individual species to whole genera.</title>
        <authorList>
            <person name="Goeker M."/>
        </authorList>
    </citation>
    <scope>NUCLEOTIDE SEQUENCE [LARGE SCALE GENOMIC DNA]</scope>
    <source>
        <strain evidence="7 8">ATCC BAA-1854</strain>
    </source>
</reference>
<evidence type="ECO:0000313" key="8">
    <source>
        <dbReference type="Proteomes" id="UP000317010"/>
    </source>
</evidence>
<feature type="transmembrane region" description="Helical" evidence="6">
    <location>
        <begin position="341"/>
        <end position="361"/>
    </location>
</feature>
<feature type="transmembrane region" description="Helical" evidence="6">
    <location>
        <begin position="399"/>
        <end position="418"/>
    </location>
</feature>
<dbReference type="Proteomes" id="UP000317010">
    <property type="component" value="Unassembled WGS sequence"/>
</dbReference>
<dbReference type="GO" id="GO:0015920">
    <property type="term" value="P:lipopolysaccharide transport"/>
    <property type="evidence" value="ECO:0007669"/>
    <property type="project" value="TreeGrafter"/>
</dbReference>